<evidence type="ECO:0000259" key="1">
    <source>
        <dbReference type="Pfam" id="PF12867"/>
    </source>
</evidence>
<dbReference type="EMBL" id="JAAAMI010000001">
    <property type="protein sequence ID" value="NDV42331.1"/>
    <property type="molecule type" value="Genomic_DNA"/>
</dbReference>
<name>A0A6I5KY28_9FLAO</name>
<dbReference type="SUPFAM" id="SSF109854">
    <property type="entry name" value="DinB/YfiT-like putative metalloenzymes"/>
    <property type="match status" value="1"/>
</dbReference>
<feature type="domain" description="DinB-like" evidence="1">
    <location>
        <begin position="39"/>
        <end position="142"/>
    </location>
</feature>
<evidence type="ECO:0000313" key="3">
    <source>
        <dbReference type="Proteomes" id="UP000468707"/>
    </source>
</evidence>
<dbReference type="AlphaFoldDB" id="A0A6I5KY28"/>
<dbReference type="RefSeq" id="WP_163632972.1">
    <property type="nucleotide sequence ID" value="NZ_JAAAMI010000001.1"/>
</dbReference>
<dbReference type="Proteomes" id="UP000468707">
    <property type="component" value="Unassembled WGS sequence"/>
</dbReference>
<keyword evidence="3" id="KW-1185">Reference proteome</keyword>
<protein>
    <submittedName>
        <fullName evidence="2">DinB family protein</fullName>
    </submittedName>
</protein>
<proteinExistence type="predicted"/>
<dbReference type="Pfam" id="PF12867">
    <property type="entry name" value="DinB_2"/>
    <property type="match status" value="1"/>
</dbReference>
<evidence type="ECO:0000313" key="2">
    <source>
        <dbReference type="EMBL" id="NDV42331.1"/>
    </source>
</evidence>
<sequence>MEIKQLKSILWSQFGASIDMLCNAIELCPEAVWDNDKKFWYNAYHCIFFLDYYLTLDTANYTPPPPFDESEFEDRMPERTYTKAEVLDYLNFCRDKCKTFILGLPEDLRQVHWINQSKTMDYNVIEILLYNMRHVQHHAAQLNLILRQEIDDAADWEFQATDHL</sequence>
<dbReference type="Gene3D" id="1.20.120.450">
    <property type="entry name" value="dinb family like domain"/>
    <property type="match status" value="1"/>
</dbReference>
<dbReference type="InterPro" id="IPR034660">
    <property type="entry name" value="DinB/YfiT-like"/>
</dbReference>
<organism evidence="2 3">
    <name type="scientific">Flagellimonas sediminis</name>
    <dbReference type="NCBI Taxonomy" id="2696468"/>
    <lineage>
        <taxon>Bacteria</taxon>
        <taxon>Pseudomonadati</taxon>
        <taxon>Bacteroidota</taxon>
        <taxon>Flavobacteriia</taxon>
        <taxon>Flavobacteriales</taxon>
        <taxon>Flavobacteriaceae</taxon>
        <taxon>Flagellimonas</taxon>
    </lineage>
</organism>
<dbReference type="InterPro" id="IPR024775">
    <property type="entry name" value="DinB-like"/>
</dbReference>
<accession>A0A6I5KY28</accession>
<gene>
    <name evidence="2" type="ORF">GTK07_03240</name>
</gene>
<comment type="caution">
    <text evidence="2">The sequence shown here is derived from an EMBL/GenBank/DDBJ whole genome shotgun (WGS) entry which is preliminary data.</text>
</comment>
<reference evidence="2 3" key="1">
    <citation type="submission" date="2020-01" db="EMBL/GenBank/DDBJ databases">
        <title>Muricauda sediminis sp.nov. 40Bstr401.</title>
        <authorList>
            <person name="Xue Z."/>
            <person name="Zhu S."/>
            <person name="Ren N."/>
            <person name="Chen T."/>
            <person name="Chen X."/>
            <person name="Chen J."/>
            <person name="Yang J."/>
        </authorList>
    </citation>
    <scope>NUCLEOTIDE SEQUENCE [LARGE SCALE GENOMIC DNA]</scope>
    <source>
        <strain evidence="2 3">40Bstr401</strain>
    </source>
</reference>